<name>A0A1Q9GST6_9GAMM</name>
<evidence type="ECO:0000259" key="10">
    <source>
        <dbReference type="PROSITE" id="PS50111"/>
    </source>
</evidence>
<dbReference type="PRINTS" id="PR00260">
    <property type="entry name" value="CHEMTRNSDUCR"/>
</dbReference>
<dbReference type="SMART" id="SM00304">
    <property type="entry name" value="HAMP"/>
    <property type="match status" value="1"/>
</dbReference>
<evidence type="ECO:0000256" key="9">
    <source>
        <dbReference type="SAM" id="Phobius"/>
    </source>
</evidence>
<keyword evidence="4 9" id="KW-1133">Transmembrane helix</keyword>
<keyword evidence="5 9" id="KW-0472">Membrane</keyword>
<feature type="domain" description="Methyl-accepting transducer" evidence="10">
    <location>
        <begin position="289"/>
        <end position="525"/>
    </location>
</feature>
<feature type="domain" description="HAMP" evidence="11">
    <location>
        <begin position="230"/>
        <end position="284"/>
    </location>
</feature>
<dbReference type="STRING" id="1903952.BIT28_05445"/>
<dbReference type="Gene3D" id="1.10.287.950">
    <property type="entry name" value="Methyl-accepting chemotaxis protein"/>
    <property type="match status" value="1"/>
</dbReference>
<keyword evidence="6 8" id="KW-0807">Transducer</keyword>
<evidence type="ECO:0000256" key="3">
    <source>
        <dbReference type="ARBA" id="ARBA00022692"/>
    </source>
</evidence>
<keyword evidence="2" id="KW-1003">Cell membrane</keyword>
<evidence type="ECO:0000313" key="13">
    <source>
        <dbReference type="Proteomes" id="UP000186905"/>
    </source>
</evidence>
<dbReference type="Pfam" id="PF17200">
    <property type="entry name" value="sCache_2"/>
    <property type="match status" value="1"/>
</dbReference>
<dbReference type="Pfam" id="PF00015">
    <property type="entry name" value="MCPsignal"/>
    <property type="match status" value="1"/>
</dbReference>
<dbReference type="SMART" id="SM01049">
    <property type="entry name" value="Cache_2"/>
    <property type="match status" value="1"/>
</dbReference>
<keyword evidence="3 9" id="KW-0812">Transmembrane</keyword>
<sequence length="562" mass="60383">MNKLQLKSKLLLLSILPVFIIMSVAIGIIVTLENKAVEEEVTLYKERLILERKNQLKDATTIAQHAVDGVLADNTNPSIALEKVRALLTPLRFASDRSGYFFIYDMKGTNVAHATAPANHNQNRLNNTDVNGVAYIKGLIKAAQSGGGFVAYSYPKSSGGQPQPKLSYSTTVNNGQWFIGTGLYIDDIDAQVDAYHTHAAASMAERFKLVLLSSIVLGALSVLCILFIANRMTRPVQNMAKTLNEIADGEGDLTRRLEVQGHDEIAELGNAFNRFVAKLQGIITQVSDVTDNVSGAANNIHDQTIRLTQQLQEHNNETEQIVTAVTEMSSAASEVAMNANEVSNATSNASEDSHVAQQRVDTSVVSISALVDEVDQAAQHIHSLNQQSQKIDNVLKVIGEIAEQTNLLALNAAIEAARAGEQGRGFAVVADEVRGLASRTQSSTQEIKEMLDELHALVSQAVSSMNNSQSTCTEAVGAANSITESLSSVTGAVEAINDMTSQIATAATEQSSVTDEINRNMVAIQDIVTDLIHSSSSSEQVVSELNHAGTELKQLVGQFKTS</sequence>
<dbReference type="GO" id="GO:0005886">
    <property type="term" value="C:plasma membrane"/>
    <property type="evidence" value="ECO:0007669"/>
    <property type="project" value="UniProtKB-SubCell"/>
</dbReference>
<protein>
    <submittedName>
        <fullName evidence="12">Chemotaxis protein</fullName>
    </submittedName>
</protein>
<evidence type="ECO:0000259" key="11">
    <source>
        <dbReference type="PROSITE" id="PS50885"/>
    </source>
</evidence>
<dbReference type="PROSITE" id="PS50885">
    <property type="entry name" value="HAMP"/>
    <property type="match status" value="1"/>
</dbReference>
<proteinExistence type="inferred from homology"/>
<gene>
    <name evidence="12" type="ORF">BIT28_05445</name>
</gene>
<dbReference type="GO" id="GO:0006935">
    <property type="term" value="P:chemotaxis"/>
    <property type="evidence" value="ECO:0007669"/>
    <property type="project" value="InterPro"/>
</dbReference>
<dbReference type="PROSITE" id="PS50111">
    <property type="entry name" value="CHEMOTAXIS_TRANSDUC_2"/>
    <property type="match status" value="1"/>
</dbReference>
<dbReference type="InterPro" id="IPR004090">
    <property type="entry name" value="Chemotax_Me-accpt_rcpt"/>
</dbReference>
<dbReference type="OrthoDB" id="2489132at2"/>
<accession>A0A1Q9GST6</accession>
<comment type="similarity">
    <text evidence="7">Belongs to the methyl-accepting chemotaxis (MCP) protein family.</text>
</comment>
<evidence type="ECO:0000256" key="6">
    <source>
        <dbReference type="ARBA" id="ARBA00023224"/>
    </source>
</evidence>
<evidence type="ECO:0000256" key="4">
    <source>
        <dbReference type="ARBA" id="ARBA00022989"/>
    </source>
</evidence>
<dbReference type="CDD" id="cd11386">
    <property type="entry name" value="MCP_signal"/>
    <property type="match status" value="1"/>
</dbReference>
<dbReference type="GO" id="GO:0007165">
    <property type="term" value="P:signal transduction"/>
    <property type="evidence" value="ECO:0007669"/>
    <property type="project" value="UniProtKB-KW"/>
</dbReference>
<dbReference type="PANTHER" id="PTHR32089:SF55">
    <property type="entry name" value="METHYL ACCEPTING SENSORY TRANSDUCER WITH CACHE_2 SMALL MOLECULE BINDING DOMAIN"/>
    <property type="match status" value="1"/>
</dbReference>
<reference evidence="12 13" key="1">
    <citation type="submission" date="2016-09" db="EMBL/GenBank/DDBJ databases">
        <title>Photobacterium proteolyticum sp. nov. a protease producing bacterium isolated from ocean sediments of Laizhou Bay.</title>
        <authorList>
            <person name="Li Y."/>
        </authorList>
    </citation>
    <scope>NUCLEOTIDE SEQUENCE [LARGE SCALE GENOMIC DNA]</scope>
    <source>
        <strain evidence="12 13">13-12</strain>
    </source>
</reference>
<dbReference type="SMART" id="SM00283">
    <property type="entry name" value="MA"/>
    <property type="match status" value="1"/>
</dbReference>
<evidence type="ECO:0000256" key="7">
    <source>
        <dbReference type="ARBA" id="ARBA00029447"/>
    </source>
</evidence>
<dbReference type="InterPro" id="IPR003660">
    <property type="entry name" value="HAMP_dom"/>
</dbReference>
<evidence type="ECO:0000256" key="1">
    <source>
        <dbReference type="ARBA" id="ARBA00004651"/>
    </source>
</evidence>
<dbReference type="CDD" id="cd06225">
    <property type="entry name" value="HAMP"/>
    <property type="match status" value="1"/>
</dbReference>
<dbReference type="Gene3D" id="3.30.450.20">
    <property type="entry name" value="PAS domain"/>
    <property type="match status" value="1"/>
</dbReference>
<keyword evidence="13" id="KW-1185">Reference proteome</keyword>
<dbReference type="PANTHER" id="PTHR32089">
    <property type="entry name" value="METHYL-ACCEPTING CHEMOTAXIS PROTEIN MCPB"/>
    <property type="match status" value="1"/>
</dbReference>
<dbReference type="EMBL" id="MJIL01000060">
    <property type="protein sequence ID" value="OLQ77776.1"/>
    <property type="molecule type" value="Genomic_DNA"/>
</dbReference>
<evidence type="ECO:0000256" key="5">
    <source>
        <dbReference type="ARBA" id="ARBA00023136"/>
    </source>
</evidence>
<dbReference type="SUPFAM" id="SSF58104">
    <property type="entry name" value="Methyl-accepting chemotaxis protein (MCP) signaling domain"/>
    <property type="match status" value="1"/>
</dbReference>
<evidence type="ECO:0000313" key="12">
    <source>
        <dbReference type="EMBL" id="OLQ77776.1"/>
    </source>
</evidence>
<dbReference type="RefSeq" id="WP_075763454.1">
    <property type="nucleotide sequence ID" value="NZ_MJIL01000060.1"/>
</dbReference>
<dbReference type="InterPro" id="IPR004089">
    <property type="entry name" value="MCPsignal_dom"/>
</dbReference>
<dbReference type="Proteomes" id="UP000186905">
    <property type="component" value="Unassembled WGS sequence"/>
</dbReference>
<dbReference type="FunFam" id="1.10.287.950:FF:000001">
    <property type="entry name" value="Methyl-accepting chemotaxis sensory transducer"/>
    <property type="match status" value="1"/>
</dbReference>
<evidence type="ECO:0000256" key="2">
    <source>
        <dbReference type="ARBA" id="ARBA00022475"/>
    </source>
</evidence>
<comment type="caution">
    <text evidence="12">The sequence shown here is derived from an EMBL/GenBank/DDBJ whole genome shotgun (WGS) entry which is preliminary data.</text>
</comment>
<dbReference type="AlphaFoldDB" id="A0A1Q9GST6"/>
<dbReference type="InterPro" id="IPR033480">
    <property type="entry name" value="sCache_2"/>
</dbReference>
<comment type="subcellular location">
    <subcellularLocation>
        <location evidence="1">Cell membrane</location>
        <topology evidence="1">Multi-pass membrane protein</topology>
    </subcellularLocation>
</comment>
<dbReference type="Pfam" id="PF00672">
    <property type="entry name" value="HAMP"/>
    <property type="match status" value="1"/>
</dbReference>
<feature type="transmembrane region" description="Helical" evidence="9">
    <location>
        <begin position="209"/>
        <end position="229"/>
    </location>
</feature>
<organism evidence="12 13">
    <name type="scientific">Photobacterium proteolyticum</name>
    <dbReference type="NCBI Taxonomy" id="1903952"/>
    <lineage>
        <taxon>Bacteria</taxon>
        <taxon>Pseudomonadati</taxon>
        <taxon>Pseudomonadota</taxon>
        <taxon>Gammaproteobacteria</taxon>
        <taxon>Vibrionales</taxon>
        <taxon>Vibrionaceae</taxon>
        <taxon>Photobacterium</taxon>
    </lineage>
</organism>
<dbReference type="GO" id="GO:0004888">
    <property type="term" value="F:transmembrane signaling receptor activity"/>
    <property type="evidence" value="ECO:0007669"/>
    <property type="project" value="InterPro"/>
</dbReference>
<evidence type="ECO:0000256" key="8">
    <source>
        <dbReference type="PROSITE-ProRule" id="PRU00284"/>
    </source>
</evidence>